<dbReference type="Proteomes" id="UP000593572">
    <property type="component" value="Unassembled WGS sequence"/>
</dbReference>
<evidence type="ECO:0000313" key="1">
    <source>
        <dbReference type="EMBL" id="MBA0570497.1"/>
    </source>
</evidence>
<name>A0A7J8N0H2_9ROSI</name>
<comment type="caution">
    <text evidence="1">The sequence shown here is derived from an EMBL/GenBank/DDBJ whole genome shotgun (WGS) entry which is preliminary data.</text>
</comment>
<keyword evidence="2" id="KW-1185">Reference proteome</keyword>
<accession>A0A7J8N0H2</accession>
<evidence type="ECO:0000313" key="2">
    <source>
        <dbReference type="Proteomes" id="UP000593572"/>
    </source>
</evidence>
<protein>
    <submittedName>
        <fullName evidence="1">Uncharacterized protein</fullName>
    </submittedName>
</protein>
<organism evidence="1 2">
    <name type="scientific">Gossypium lobatum</name>
    <dbReference type="NCBI Taxonomy" id="34289"/>
    <lineage>
        <taxon>Eukaryota</taxon>
        <taxon>Viridiplantae</taxon>
        <taxon>Streptophyta</taxon>
        <taxon>Embryophyta</taxon>
        <taxon>Tracheophyta</taxon>
        <taxon>Spermatophyta</taxon>
        <taxon>Magnoliopsida</taxon>
        <taxon>eudicotyledons</taxon>
        <taxon>Gunneridae</taxon>
        <taxon>Pentapetalae</taxon>
        <taxon>rosids</taxon>
        <taxon>malvids</taxon>
        <taxon>Malvales</taxon>
        <taxon>Malvaceae</taxon>
        <taxon>Malvoideae</taxon>
        <taxon>Gossypium</taxon>
    </lineage>
</organism>
<proteinExistence type="predicted"/>
<sequence>MDIIEELEADDGEKGINEEVMKIDMKR</sequence>
<dbReference type="EMBL" id="JABEZX010000011">
    <property type="protein sequence ID" value="MBA0570497.1"/>
    <property type="molecule type" value="Genomic_DNA"/>
</dbReference>
<gene>
    <name evidence="1" type="ORF">Golob_004148</name>
</gene>
<dbReference type="AlphaFoldDB" id="A0A7J8N0H2"/>
<feature type="non-terminal residue" evidence="1">
    <location>
        <position position="27"/>
    </location>
</feature>
<reference evidence="1 2" key="1">
    <citation type="journal article" date="2019" name="Genome Biol. Evol.">
        <title>Insights into the evolution of the New World diploid cottons (Gossypium, subgenus Houzingenia) based on genome sequencing.</title>
        <authorList>
            <person name="Grover C.E."/>
            <person name="Arick M.A. 2nd"/>
            <person name="Thrash A."/>
            <person name="Conover J.L."/>
            <person name="Sanders W.S."/>
            <person name="Peterson D.G."/>
            <person name="Frelichowski J.E."/>
            <person name="Scheffler J.A."/>
            <person name="Scheffler B.E."/>
            <person name="Wendel J.F."/>
        </authorList>
    </citation>
    <scope>NUCLEOTIDE SEQUENCE [LARGE SCALE GENOMIC DNA]</scope>
    <source>
        <strain evidence="1">157</strain>
        <tissue evidence="1">Leaf</tissue>
    </source>
</reference>